<reference evidence="10 11" key="1">
    <citation type="submission" date="2019-03" db="EMBL/GenBank/DDBJ databases">
        <title>Genomic Encyclopedia of Type Strains, Phase IV (KMG-IV): sequencing the most valuable type-strain genomes for metagenomic binning, comparative biology and taxonomic classification.</title>
        <authorList>
            <person name="Goeker M."/>
        </authorList>
    </citation>
    <scope>NUCLEOTIDE SEQUENCE [LARGE SCALE GENOMIC DNA]</scope>
    <source>
        <strain evidence="10 11">DSM 23344</strain>
    </source>
</reference>
<accession>A0A4R2KR13</accession>
<proteinExistence type="inferred from homology"/>
<feature type="transmembrane region" description="Helical" evidence="9">
    <location>
        <begin position="138"/>
        <end position="160"/>
    </location>
</feature>
<dbReference type="RefSeq" id="WP_117318448.1">
    <property type="nucleotide sequence ID" value="NZ_QQSW01000014.1"/>
</dbReference>
<organism evidence="10 11">
    <name type="scientific">Chromatocurvus halotolerans</name>
    <dbReference type="NCBI Taxonomy" id="1132028"/>
    <lineage>
        <taxon>Bacteria</taxon>
        <taxon>Pseudomonadati</taxon>
        <taxon>Pseudomonadota</taxon>
        <taxon>Gammaproteobacteria</taxon>
        <taxon>Cellvibrionales</taxon>
        <taxon>Halieaceae</taxon>
        <taxon>Chromatocurvus</taxon>
    </lineage>
</organism>
<feature type="transmembrane region" description="Helical" evidence="9">
    <location>
        <begin position="180"/>
        <end position="199"/>
    </location>
</feature>
<feature type="transmembrane region" description="Helical" evidence="9">
    <location>
        <begin position="273"/>
        <end position="293"/>
    </location>
</feature>
<keyword evidence="3" id="KW-1003">Cell membrane</keyword>
<name>A0A4R2KR13_9GAMM</name>
<keyword evidence="6 9" id="KW-1133">Transmembrane helix</keyword>
<evidence type="ECO:0000313" key="10">
    <source>
        <dbReference type="EMBL" id="TCO75147.1"/>
    </source>
</evidence>
<evidence type="ECO:0000256" key="2">
    <source>
        <dbReference type="ARBA" id="ARBA00022448"/>
    </source>
</evidence>
<keyword evidence="5 9" id="KW-0812">Transmembrane</keyword>
<evidence type="ECO:0000256" key="1">
    <source>
        <dbReference type="ARBA" id="ARBA00004429"/>
    </source>
</evidence>
<feature type="transmembrane region" description="Helical" evidence="9">
    <location>
        <begin position="12"/>
        <end position="29"/>
    </location>
</feature>
<evidence type="ECO:0000256" key="9">
    <source>
        <dbReference type="SAM" id="Phobius"/>
    </source>
</evidence>
<dbReference type="EMBL" id="SLWX01000010">
    <property type="protein sequence ID" value="TCO75147.1"/>
    <property type="molecule type" value="Genomic_DNA"/>
</dbReference>
<dbReference type="AlphaFoldDB" id="A0A4R2KR13"/>
<dbReference type="Proteomes" id="UP000294980">
    <property type="component" value="Unassembled WGS sequence"/>
</dbReference>
<evidence type="ECO:0000256" key="5">
    <source>
        <dbReference type="ARBA" id="ARBA00022692"/>
    </source>
</evidence>
<evidence type="ECO:0000256" key="7">
    <source>
        <dbReference type="ARBA" id="ARBA00023136"/>
    </source>
</evidence>
<keyword evidence="11" id="KW-1185">Reference proteome</keyword>
<keyword evidence="2" id="KW-0813">Transport</keyword>
<feature type="transmembrane region" description="Helical" evidence="9">
    <location>
        <begin position="72"/>
        <end position="93"/>
    </location>
</feature>
<dbReference type="Pfam" id="PF04143">
    <property type="entry name" value="Sulf_transp"/>
    <property type="match status" value="1"/>
</dbReference>
<evidence type="ECO:0000313" key="11">
    <source>
        <dbReference type="Proteomes" id="UP000294980"/>
    </source>
</evidence>
<feature type="transmembrane region" description="Helical" evidence="9">
    <location>
        <begin position="35"/>
        <end position="52"/>
    </location>
</feature>
<gene>
    <name evidence="10" type="ORF">EV688_110102</name>
</gene>
<comment type="similarity">
    <text evidence="8">Belongs to the TsuA/YedE (TC 9.B.102) family.</text>
</comment>
<keyword evidence="7 9" id="KW-0472">Membrane</keyword>
<dbReference type="PANTHER" id="PTHR30574:SF1">
    <property type="entry name" value="SULPHUR TRANSPORT DOMAIN-CONTAINING PROTEIN"/>
    <property type="match status" value="1"/>
</dbReference>
<evidence type="ECO:0000256" key="8">
    <source>
        <dbReference type="ARBA" id="ARBA00035655"/>
    </source>
</evidence>
<dbReference type="PANTHER" id="PTHR30574">
    <property type="entry name" value="INNER MEMBRANE PROTEIN YEDE"/>
    <property type="match status" value="1"/>
</dbReference>
<evidence type="ECO:0000256" key="6">
    <source>
        <dbReference type="ARBA" id="ARBA00022989"/>
    </source>
</evidence>
<comment type="subcellular location">
    <subcellularLocation>
        <location evidence="1">Cell inner membrane</location>
        <topology evidence="1">Multi-pass membrane protein</topology>
    </subcellularLocation>
</comment>
<feature type="transmembrane region" description="Helical" evidence="9">
    <location>
        <begin position="314"/>
        <end position="339"/>
    </location>
</feature>
<protein>
    <submittedName>
        <fullName evidence="10">Uncharacterized protein</fullName>
    </submittedName>
</protein>
<feature type="transmembrane region" description="Helical" evidence="9">
    <location>
        <begin position="345"/>
        <end position="364"/>
    </location>
</feature>
<keyword evidence="4" id="KW-0997">Cell inner membrane</keyword>
<dbReference type="GO" id="GO:0005886">
    <property type="term" value="C:plasma membrane"/>
    <property type="evidence" value="ECO:0007669"/>
    <property type="project" value="UniProtKB-SubCell"/>
</dbReference>
<dbReference type="InterPro" id="IPR007272">
    <property type="entry name" value="Sulf_transp_TsuA/YedE"/>
</dbReference>
<evidence type="ECO:0000256" key="4">
    <source>
        <dbReference type="ARBA" id="ARBA00022519"/>
    </source>
</evidence>
<feature type="transmembrane region" description="Helical" evidence="9">
    <location>
        <begin position="105"/>
        <end position="131"/>
    </location>
</feature>
<evidence type="ECO:0000256" key="3">
    <source>
        <dbReference type="ARBA" id="ARBA00022475"/>
    </source>
</evidence>
<comment type="caution">
    <text evidence="10">The sequence shown here is derived from an EMBL/GenBank/DDBJ whole genome shotgun (WGS) entry which is preliminary data.</text>
</comment>
<feature type="transmembrane region" description="Helical" evidence="9">
    <location>
        <begin position="211"/>
        <end position="233"/>
    </location>
</feature>
<sequence length="386" mass="40008">MTAANRPPIRAIRSALTLFSLAVIGFTFAMAGPRAALLMLIGLGFGLVLEGLRFGFTGPWRRMIQARDGRGLLAQFVAIGLCALVAFPLLAAFPDELYGAHAPVGIAMLAAAFVFGATMQIVLGCGSGVLVNAGSGNLMAVLALLGFVVGSFFGTLHLDWWTGLGSLPVHTLQGSFGESAGLWVTLTGLAALAILVARLSRPGQRLPSPRLWLAAILVAALAVLNLVVAGQSWGIVYGLGLWGAKAGQAAGMDVLATAFWSAPDHAERLQQSLLTDVTSLTNIGIIIGAFVAMRWRRDPGPQVPRGSTPGRLGIALSGLILGYSARIAFGCNVGAYFSGIATGSFHGWAWFAAAFAGSALALHARPRVLQWLSLSAAATPGGSIRP</sequence>
<dbReference type="OrthoDB" id="9794165at2"/>